<keyword evidence="2" id="KW-0012">Acyltransferase</keyword>
<dbReference type="InterPro" id="IPR000182">
    <property type="entry name" value="GNAT_dom"/>
</dbReference>
<feature type="domain" description="N-acetyltransferase" evidence="3">
    <location>
        <begin position="2"/>
        <end position="154"/>
    </location>
</feature>
<dbReference type="Proteomes" id="UP000034350">
    <property type="component" value="Unassembled WGS sequence"/>
</dbReference>
<dbReference type="GO" id="GO:0016747">
    <property type="term" value="F:acyltransferase activity, transferring groups other than amino-acyl groups"/>
    <property type="evidence" value="ECO:0007669"/>
    <property type="project" value="InterPro"/>
</dbReference>
<dbReference type="EMBL" id="JPQZ01000039">
    <property type="protein sequence ID" value="KKO74907.1"/>
    <property type="molecule type" value="Genomic_DNA"/>
</dbReference>
<reference evidence="4 5" key="1">
    <citation type="journal article" date="2015" name="Environ. Microbiol.">
        <title>Genome analyses suggest the presence of polyploidy and recent human-driven expansions in eight global populations of the honeybee pathogen Nosema ceranae.</title>
        <authorList>
            <person name="Pelin A."/>
            <person name="Selman M."/>
            <person name="Aris-Brosou S."/>
            <person name="Farinelli L."/>
            <person name="Corradi N."/>
        </authorList>
    </citation>
    <scope>NUCLEOTIDE SEQUENCE [LARGE SCALE GENOMIC DNA]</scope>
    <source>
        <strain evidence="4 5">PA08 1199</strain>
    </source>
</reference>
<keyword evidence="1 4" id="KW-0808">Transferase</keyword>
<dbReference type="GeneID" id="36320385"/>
<evidence type="ECO:0000259" key="3">
    <source>
        <dbReference type="PROSITE" id="PS51186"/>
    </source>
</evidence>
<dbReference type="RefSeq" id="XP_024330649.1">
    <property type="nucleotide sequence ID" value="XM_024475442.1"/>
</dbReference>
<dbReference type="VEuPathDB" id="MicrosporidiaDB:AAJ76_390006320"/>
<dbReference type="CDD" id="cd04301">
    <property type="entry name" value="NAT_SF"/>
    <property type="match status" value="1"/>
</dbReference>
<evidence type="ECO:0000313" key="5">
    <source>
        <dbReference type="Proteomes" id="UP000034350"/>
    </source>
</evidence>
<comment type="caution">
    <text evidence="4">The sequence shown here is derived from an EMBL/GenBank/DDBJ whole genome shotgun (WGS) entry which is preliminary data.</text>
</comment>
<dbReference type="PANTHER" id="PTHR42919">
    <property type="entry name" value="N-ALPHA-ACETYLTRANSFERASE"/>
    <property type="match status" value="1"/>
</dbReference>
<evidence type="ECO:0000313" key="4">
    <source>
        <dbReference type="EMBL" id="KKO74907.1"/>
    </source>
</evidence>
<evidence type="ECO:0000256" key="1">
    <source>
        <dbReference type="ARBA" id="ARBA00022679"/>
    </source>
</evidence>
<dbReference type="OrthoDB" id="47374at2759"/>
<organism evidence="4 5">
    <name type="scientific">Vairimorpha ceranae</name>
    <dbReference type="NCBI Taxonomy" id="40302"/>
    <lineage>
        <taxon>Eukaryota</taxon>
        <taxon>Fungi</taxon>
        <taxon>Fungi incertae sedis</taxon>
        <taxon>Microsporidia</taxon>
        <taxon>Nosematidae</taxon>
        <taxon>Vairimorpha</taxon>
    </lineage>
</organism>
<sequence>MFYLRKTKLSDINNIIDLTSKNLEENAVPLVYLNDLYDIDFNFNYVCFNNNKLIGIVSCTISNHILKINCLCIDFPFQGKGFGTILLDRIKSDCNSTLNSRKNTKYFINKIRLHVRSDNVKAQEFYKKHGFQIIDNQSNYYNKNVSGLLMEFNL</sequence>
<keyword evidence="5" id="KW-1185">Reference proteome</keyword>
<dbReference type="PROSITE" id="PS51186">
    <property type="entry name" value="GNAT"/>
    <property type="match status" value="1"/>
</dbReference>
<name>A0A0F9YQV6_9MICR</name>
<protein>
    <submittedName>
        <fullName evidence="4">Ribosomal-protein-alanine acetyltransferase</fullName>
    </submittedName>
</protein>
<dbReference type="GO" id="GO:0031415">
    <property type="term" value="C:NatA complex"/>
    <property type="evidence" value="ECO:0007669"/>
    <property type="project" value="TreeGrafter"/>
</dbReference>
<dbReference type="InterPro" id="IPR016181">
    <property type="entry name" value="Acyl_CoA_acyltransferase"/>
</dbReference>
<dbReference type="Gene3D" id="3.40.630.30">
    <property type="match status" value="1"/>
</dbReference>
<gene>
    <name evidence="4" type="ORF">AAJ76_390006320</name>
</gene>
<dbReference type="InterPro" id="IPR051556">
    <property type="entry name" value="N-term/lysine_N-AcTrnsfr"/>
</dbReference>
<evidence type="ECO:0000256" key="2">
    <source>
        <dbReference type="ARBA" id="ARBA00023315"/>
    </source>
</evidence>
<dbReference type="GO" id="GO:0007064">
    <property type="term" value="P:mitotic sister chromatid cohesion"/>
    <property type="evidence" value="ECO:0007669"/>
    <property type="project" value="TreeGrafter"/>
</dbReference>
<proteinExistence type="predicted"/>
<dbReference type="SUPFAM" id="SSF55729">
    <property type="entry name" value="Acyl-CoA N-acyltransferases (Nat)"/>
    <property type="match status" value="1"/>
</dbReference>
<dbReference type="VEuPathDB" id="MicrosporidiaDB:G9O61_00g020270"/>
<dbReference type="PANTHER" id="PTHR42919:SF8">
    <property type="entry name" value="N-ALPHA-ACETYLTRANSFERASE 50"/>
    <property type="match status" value="1"/>
</dbReference>
<dbReference type="VEuPathDB" id="MicrosporidiaDB:NCER_101596"/>
<dbReference type="Pfam" id="PF00583">
    <property type="entry name" value="Acetyltransf_1"/>
    <property type="match status" value="1"/>
</dbReference>
<dbReference type="AlphaFoldDB" id="A0A0F9YQV6"/>
<accession>A0A0F9YQV6</accession>